<accession>A0A813GPV5</accession>
<dbReference type="EMBL" id="CAJNNV010029571">
    <property type="protein sequence ID" value="CAE8629016.1"/>
    <property type="molecule type" value="Genomic_DNA"/>
</dbReference>
<dbReference type="Proteomes" id="UP000654075">
    <property type="component" value="Unassembled WGS sequence"/>
</dbReference>
<gene>
    <name evidence="1" type="ORF">PGLA1383_LOCUS45592</name>
</gene>
<sequence length="74" mass="7699">LKLGGLLGDTWASGTGHSVFVCTGLHGVKTDRGPKRAALMLSAAWTKQRKLAAVHSVALELSPTRGFSVAVTVI</sequence>
<keyword evidence="2" id="KW-1185">Reference proteome</keyword>
<proteinExistence type="predicted"/>
<dbReference type="AlphaFoldDB" id="A0A813GPV5"/>
<feature type="non-terminal residue" evidence="1">
    <location>
        <position position="74"/>
    </location>
</feature>
<reference evidence="1" key="1">
    <citation type="submission" date="2021-02" db="EMBL/GenBank/DDBJ databases">
        <authorList>
            <person name="Dougan E. K."/>
            <person name="Rhodes N."/>
            <person name="Thang M."/>
            <person name="Chan C."/>
        </authorList>
    </citation>
    <scope>NUCLEOTIDE SEQUENCE</scope>
</reference>
<evidence type="ECO:0000313" key="1">
    <source>
        <dbReference type="EMBL" id="CAE8629016.1"/>
    </source>
</evidence>
<organism evidence="1 2">
    <name type="scientific">Polarella glacialis</name>
    <name type="common">Dinoflagellate</name>
    <dbReference type="NCBI Taxonomy" id="89957"/>
    <lineage>
        <taxon>Eukaryota</taxon>
        <taxon>Sar</taxon>
        <taxon>Alveolata</taxon>
        <taxon>Dinophyceae</taxon>
        <taxon>Suessiales</taxon>
        <taxon>Suessiaceae</taxon>
        <taxon>Polarella</taxon>
    </lineage>
</organism>
<evidence type="ECO:0000313" key="2">
    <source>
        <dbReference type="Proteomes" id="UP000654075"/>
    </source>
</evidence>
<protein>
    <submittedName>
        <fullName evidence="1">Uncharacterized protein</fullName>
    </submittedName>
</protein>
<comment type="caution">
    <text evidence="1">The sequence shown here is derived from an EMBL/GenBank/DDBJ whole genome shotgun (WGS) entry which is preliminary data.</text>
</comment>
<name>A0A813GPV5_POLGL</name>